<dbReference type="InterPro" id="IPR002034">
    <property type="entry name" value="AIPM/Hcit_synth_CS"/>
</dbReference>
<proteinExistence type="inferred from homology"/>
<dbReference type="AlphaFoldDB" id="E1R4M4"/>
<dbReference type="GO" id="GO:0019752">
    <property type="term" value="P:carboxylic acid metabolic process"/>
    <property type="evidence" value="ECO:0007669"/>
    <property type="project" value="InterPro"/>
</dbReference>
<dbReference type="HOGENOM" id="CLU_022158_4_2_12"/>
<dbReference type="InterPro" id="IPR054691">
    <property type="entry name" value="LeuA/HCS_post-cat"/>
</dbReference>
<feature type="domain" description="Pyruvate carboxyltransferase" evidence="3">
    <location>
        <begin position="11"/>
        <end position="259"/>
    </location>
</feature>
<dbReference type="KEGG" id="ssm:Spirs_3010"/>
<dbReference type="PROSITE" id="PS00816">
    <property type="entry name" value="AIPM_HOMOCIT_SYNTH_2"/>
    <property type="match status" value="1"/>
</dbReference>
<dbReference type="Pfam" id="PF22617">
    <property type="entry name" value="HCS_D2"/>
    <property type="match status" value="1"/>
</dbReference>
<evidence type="ECO:0000313" key="4">
    <source>
        <dbReference type="EMBL" id="ADK82112.1"/>
    </source>
</evidence>
<protein>
    <submittedName>
        <fullName evidence="4">Homocitrate synthase</fullName>
        <ecNumber evidence="4">2.3.3.14</ecNumber>
    </submittedName>
</protein>
<evidence type="ECO:0000313" key="5">
    <source>
        <dbReference type="Proteomes" id="UP000002318"/>
    </source>
</evidence>
<dbReference type="Pfam" id="PF00682">
    <property type="entry name" value="HMGL-like"/>
    <property type="match status" value="1"/>
</dbReference>
<reference evidence="4 5" key="1">
    <citation type="journal article" date="2010" name="Stand. Genomic Sci.">
        <title>Complete genome sequence of Spirochaeta smaragdinae type strain (SEBR 4228).</title>
        <authorList>
            <person name="Mavromatis K."/>
            <person name="Yasawong M."/>
            <person name="Chertkov O."/>
            <person name="Lapidus A."/>
            <person name="Lucas S."/>
            <person name="Nolan M."/>
            <person name="Del Rio T.G."/>
            <person name="Tice H."/>
            <person name="Cheng J.F."/>
            <person name="Pitluck S."/>
            <person name="Liolios K."/>
            <person name="Ivanova N."/>
            <person name="Tapia R."/>
            <person name="Han C."/>
            <person name="Bruce D."/>
            <person name="Goodwin L."/>
            <person name="Pati A."/>
            <person name="Chen A."/>
            <person name="Palaniappan K."/>
            <person name="Land M."/>
            <person name="Hauser L."/>
            <person name="Chang Y.J."/>
            <person name="Jeffries C.D."/>
            <person name="Detter J.C."/>
            <person name="Rohde M."/>
            <person name="Brambilla E."/>
            <person name="Spring S."/>
            <person name="Goker M."/>
            <person name="Sikorski J."/>
            <person name="Woyke T."/>
            <person name="Bristow J."/>
            <person name="Eisen J.A."/>
            <person name="Markowitz V."/>
            <person name="Hugenholtz P."/>
            <person name="Klenk H.P."/>
            <person name="Kyrpides N.C."/>
        </authorList>
    </citation>
    <scope>NUCLEOTIDE SEQUENCE [LARGE SCALE GENOMIC DNA]</scope>
    <source>
        <strain evidence="5">DSM 11293 / JCM 15392 / SEBR 4228</strain>
    </source>
</reference>
<dbReference type="PANTHER" id="PTHR42880:SF1">
    <property type="entry name" value="ISOPROPYLMALATE_HOMOCITRATE_CITRAMALATE SYNTHASE FAMILY PROTEIN"/>
    <property type="match status" value="1"/>
</dbReference>
<dbReference type="Gene3D" id="3.20.20.70">
    <property type="entry name" value="Aldolase class I"/>
    <property type="match status" value="1"/>
</dbReference>
<dbReference type="PROSITE" id="PS50991">
    <property type="entry name" value="PYR_CT"/>
    <property type="match status" value="1"/>
</dbReference>
<gene>
    <name evidence="4" type="ordered locus">Spirs_3010</name>
</gene>
<sequence>MVRFLLIISMAYIIDTTLRDGEQAPGIVFTTDERKRIAEMLVKTGVDEIEAGMPIVGDEEIAFLRWCCDLPLPVSCWCRAHVNDIEAAKCTGLSIVHISFPVSDRLLSVFNKDVVWLSEAMESMFELCQNDFERVHIGFMDASRADPFFVKQLLDRAAAIGYRRARIADSAGVMMPSDVIHACALFSASSIPVEFHPHNDFGMASANGITALDHGIDAVSATVLGIGERAGNARIEELAMVLSTRGGTGRHPFDMNAIEKLSRYVAKIGRRPIPVDRPIVGKHVFSHESGIHVAATIKDPEAFLPLLPEKYGIGRVEIKTGRLSGSKGIQYVLRNMSVEIDLATAHSLLPMIRRIAEEKGRNLDPSEVEAIYHEYIINMQSV</sequence>
<dbReference type="EMBL" id="CP002116">
    <property type="protein sequence ID" value="ADK82112.1"/>
    <property type="molecule type" value="Genomic_DNA"/>
</dbReference>
<dbReference type="GO" id="GO:0004410">
    <property type="term" value="F:homocitrate synthase activity"/>
    <property type="evidence" value="ECO:0007669"/>
    <property type="project" value="UniProtKB-EC"/>
</dbReference>
<evidence type="ECO:0000259" key="3">
    <source>
        <dbReference type="PROSITE" id="PS50991"/>
    </source>
</evidence>
<keyword evidence="2 4" id="KW-0808">Transferase</keyword>
<dbReference type="SUPFAM" id="SSF51569">
    <property type="entry name" value="Aldolase"/>
    <property type="match status" value="1"/>
</dbReference>
<name>E1R4M4_SEDSS</name>
<keyword evidence="4" id="KW-0012">Acyltransferase</keyword>
<accession>E1R4M4</accession>
<evidence type="ECO:0000256" key="1">
    <source>
        <dbReference type="ARBA" id="ARBA00006154"/>
    </source>
</evidence>
<evidence type="ECO:0000256" key="2">
    <source>
        <dbReference type="ARBA" id="ARBA00022679"/>
    </source>
</evidence>
<dbReference type="InterPro" id="IPR013785">
    <property type="entry name" value="Aldolase_TIM"/>
</dbReference>
<comment type="similarity">
    <text evidence="1">Belongs to the alpha-IPM synthase/homocitrate synthase family.</text>
</comment>
<dbReference type="PANTHER" id="PTHR42880">
    <property type="entry name" value="HOMOCITRATE SYNTHASE"/>
    <property type="match status" value="1"/>
</dbReference>
<dbReference type="EC" id="2.3.3.14" evidence="4"/>
<keyword evidence="5" id="KW-1185">Reference proteome</keyword>
<dbReference type="eggNOG" id="COG0119">
    <property type="taxonomic scope" value="Bacteria"/>
</dbReference>
<dbReference type="InterPro" id="IPR000891">
    <property type="entry name" value="PYR_CT"/>
</dbReference>
<dbReference type="STRING" id="573413.Spirs_3010"/>
<organism evidence="4 5">
    <name type="scientific">Sediminispirochaeta smaragdinae (strain DSM 11293 / JCM 15392 / SEBR 4228)</name>
    <name type="common">Spirochaeta smaragdinae</name>
    <dbReference type="NCBI Taxonomy" id="573413"/>
    <lineage>
        <taxon>Bacteria</taxon>
        <taxon>Pseudomonadati</taxon>
        <taxon>Spirochaetota</taxon>
        <taxon>Spirochaetia</taxon>
        <taxon>Spirochaetales</taxon>
        <taxon>Spirochaetaceae</taxon>
        <taxon>Sediminispirochaeta</taxon>
    </lineage>
</organism>
<dbReference type="Gene3D" id="1.10.238.260">
    <property type="match status" value="1"/>
</dbReference>
<dbReference type="Proteomes" id="UP000002318">
    <property type="component" value="Chromosome"/>
</dbReference>